<reference evidence="1 2" key="1">
    <citation type="journal article" date="2015" name="Genome Announc.">
        <title>Genome Assemblies of Three Soil-Associated Devosia species: D. insulae, D. limi, and D. soli.</title>
        <authorList>
            <person name="Hassan Y.I."/>
            <person name="Lepp D."/>
            <person name="Zhou T."/>
        </authorList>
    </citation>
    <scope>NUCLEOTIDE SEQUENCE [LARGE SCALE GENOMIC DNA]</scope>
    <source>
        <strain evidence="1 2">DS-56</strain>
    </source>
</reference>
<proteinExistence type="predicted"/>
<sequence>MPTSRIAPRLLLRIKKGLKRLDLGARPEPQPLPPDRAWHEMLTRLDSEDAERRLEAMERALNGEKR</sequence>
<organism evidence="1 2">
    <name type="scientific">Devosia insulae DS-56</name>
    <dbReference type="NCBI Taxonomy" id="1116389"/>
    <lineage>
        <taxon>Bacteria</taxon>
        <taxon>Pseudomonadati</taxon>
        <taxon>Pseudomonadota</taxon>
        <taxon>Alphaproteobacteria</taxon>
        <taxon>Hyphomicrobiales</taxon>
        <taxon>Devosiaceae</taxon>
        <taxon>Devosia</taxon>
    </lineage>
</organism>
<comment type="caution">
    <text evidence="1">The sequence shown here is derived from an EMBL/GenBank/DDBJ whole genome shotgun (WGS) entry which is preliminary data.</text>
</comment>
<name>A0A1E5XKM2_9HYPH</name>
<keyword evidence="2" id="KW-1185">Reference proteome</keyword>
<evidence type="ECO:0000313" key="1">
    <source>
        <dbReference type="EMBL" id="OEO29156.1"/>
    </source>
</evidence>
<dbReference type="Proteomes" id="UP000095463">
    <property type="component" value="Unassembled WGS sequence"/>
</dbReference>
<dbReference type="OrthoDB" id="9890030at2"/>
<protein>
    <submittedName>
        <fullName evidence="1">Uncharacterized protein</fullName>
    </submittedName>
</protein>
<dbReference type="EMBL" id="LAJE02000322">
    <property type="protein sequence ID" value="OEO29156.1"/>
    <property type="molecule type" value="Genomic_DNA"/>
</dbReference>
<accession>A0A1E5XKM2</accession>
<gene>
    <name evidence="1" type="ORF">VW23_026945</name>
</gene>
<dbReference type="RefSeq" id="WP_069911566.1">
    <property type="nucleotide sequence ID" value="NZ_LAJE02000322.1"/>
</dbReference>
<dbReference type="AlphaFoldDB" id="A0A1E5XKM2"/>
<evidence type="ECO:0000313" key="2">
    <source>
        <dbReference type="Proteomes" id="UP000095463"/>
    </source>
</evidence>